<dbReference type="InterPro" id="IPR027417">
    <property type="entry name" value="P-loop_NTPase"/>
</dbReference>
<dbReference type="PANTHER" id="PTHR11566">
    <property type="entry name" value="DYNAMIN"/>
    <property type="match status" value="1"/>
</dbReference>
<feature type="compositionally biased region" description="Basic and acidic residues" evidence="3">
    <location>
        <begin position="1"/>
        <end position="12"/>
    </location>
</feature>
<keyword evidence="1" id="KW-0547">Nucleotide-binding</keyword>
<feature type="region of interest" description="Disordered" evidence="3">
    <location>
        <begin position="555"/>
        <end position="614"/>
    </location>
</feature>
<dbReference type="GeneID" id="92091378"/>
<evidence type="ECO:0000259" key="4">
    <source>
        <dbReference type="SMART" id="SM00053"/>
    </source>
</evidence>
<evidence type="ECO:0000313" key="5">
    <source>
        <dbReference type="EMBL" id="KAK8070290.1"/>
    </source>
</evidence>
<evidence type="ECO:0000256" key="1">
    <source>
        <dbReference type="ARBA" id="ARBA00022741"/>
    </source>
</evidence>
<dbReference type="Pfam" id="PF00350">
    <property type="entry name" value="Dynamin_N"/>
    <property type="match status" value="1"/>
</dbReference>
<dbReference type="CDD" id="cd08771">
    <property type="entry name" value="DLP_1"/>
    <property type="match status" value="1"/>
</dbReference>
<accession>A0ABR1VGH0</accession>
<name>A0ABR1VGH0_9PEZI</name>
<reference evidence="5 6" key="1">
    <citation type="submission" date="2023-01" db="EMBL/GenBank/DDBJ databases">
        <title>Analysis of 21 Apiospora genomes using comparative genomics revels a genus with tremendous synthesis potential of carbohydrate active enzymes and secondary metabolites.</title>
        <authorList>
            <person name="Sorensen T."/>
        </authorList>
    </citation>
    <scope>NUCLEOTIDE SEQUENCE [LARGE SCALE GENOMIC DNA]</scope>
    <source>
        <strain evidence="5 6">CBS 135458</strain>
    </source>
</reference>
<dbReference type="Pfam" id="PF01031">
    <property type="entry name" value="Dynamin_M"/>
    <property type="match status" value="1"/>
</dbReference>
<dbReference type="PANTHER" id="PTHR11566:SF131">
    <property type="entry name" value="GTPASE, PUTATIVE (AFU_ORTHOLOGUE AFUA_6G07630)-RELATED"/>
    <property type="match status" value="1"/>
</dbReference>
<protein>
    <recommendedName>
        <fullName evidence="4">Dynamin GTPase domain-containing protein</fullName>
    </recommendedName>
</protein>
<dbReference type="SMART" id="SM00053">
    <property type="entry name" value="DYNc"/>
    <property type="match status" value="1"/>
</dbReference>
<feature type="region of interest" description="Disordered" evidence="3">
    <location>
        <begin position="1"/>
        <end position="86"/>
    </location>
</feature>
<dbReference type="InterPro" id="IPR045063">
    <property type="entry name" value="Dynamin_N"/>
</dbReference>
<organism evidence="5 6">
    <name type="scientific">Apiospora phragmitis</name>
    <dbReference type="NCBI Taxonomy" id="2905665"/>
    <lineage>
        <taxon>Eukaryota</taxon>
        <taxon>Fungi</taxon>
        <taxon>Dikarya</taxon>
        <taxon>Ascomycota</taxon>
        <taxon>Pezizomycotina</taxon>
        <taxon>Sordariomycetes</taxon>
        <taxon>Xylariomycetidae</taxon>
        <taxon>Amphisphaeriales</taxon>
        <taxon>Apiosporaceae</taxon>
        <taxon>Apiospora</taxon>
    </lineage>
</organism>
<dbReference type="SUPFAM" id="SSF52540">
    <property type="entry name" value="P-loop containing nucleoside triphosphate hydrolases"/>
    <property type="match status" value="1"/>
</dbReference>
<dbReference type="InterPro" id="IPR000375">
    <property type="entry name" value="Dynamin_stalk"/>
</dbReference>
<dbReference type="PRINTS" id="PR00195">
    <property type="entry name" value="DYNAMIN"/>
</dbReference>
<dbReference type="EMBL" id="JAQQWL010000006">
    <property type="protein sequence ID" value="KAK8070290.1"/>
    <property type="molecule type" value="Genomic_DNA"/>
</dbReference>
<dbReference type="InterPro" id="IPR001401">
    <property type="entry name" value="Dynamin_GTPase"/>
</dbReference>
<keyword evidence="2" id="KW-0342">GTP-binding</keyword>
<sequence>MDNPHLVKREHGSPQATKASGTILIVPSLPPPSMRSMPHAAPVGPARSQFLRSEAPPASSVAQSRTQFNRSEAPSYETRLSEAEDPLMMEMRVRQSVRSNSVPSSHDDMQQSFTHRSFTDIGMKLKACNDTVGELQQLGIQHVAELPELVMVGDQSSGKSSLMSGLAELNLPRSGGVCTRCPIHIRLSRNREPVWQCTVSLQLDYDYCPTGPIKKSDVTKANPFPPWVKKPHRETRSFKTIFEKAEIEEVLRWAQVAILNHSRNSELFVPGEGAYAKEIPLEQAATETEAQFSPNIVALEVKGPSLPDLSFYDLPGVFLAPSKEEDEYIVQVVKNLTSEYVRRERAIIMWALPMNHDPENSISLGLIRDARAQNRTIGIMTKADLIQDTASWLAILRGEKHTVGQGYFITSRSPDEALESAAQWEEHFFHTGPSDWPNEFARFQDRCGVELLTKFISRRLSDAFTDSLPSIKLKINERLREVRQRLSELPELPHNVEHEVKSSLLRFYSEVKDGIKDSEFLSEWNTLNKQFQACLIKMKPTCLVKDDDPPPVIDLNMSDDDTSSVTMADTPSNRKRPRASDSTIRATPTKRTRGAVDMSPIKPENDWPRASQSMRATPMPPAVPNEDQSPFRRFYNLGRQGLSITSIRQEIQKCQTPGMPPDVIPQGVYDPLIQKAIRNWHDALDAYKEHTIALYKDVIYRALDTSMQSFIRRNIYATSREYLASFIMQAEQLQSAKLIDLYCAEMNGMFVTDDESYTRYKEQELLVLRRARNMNRLRVAGFAWDMQNANSEEDRAKQNDFMRKHLPRLGDDPYAAEIKVAAVVRGYYIAAAEHFMRSVAISMKANLFMPIARRSLDLFLDEKLQISEAATWAVAGLVLHFTTCLALLYFSPYSALLFPHHLHRPRLVLLNTIHLLTRTPAQGRDDSIYARLMEEDDTIAVQRGQLRREMNKLTQAIDSINQLEISGGGARRAFYGAAGLASDMVDVDMDSVMGDEA</sequence>
<dbReference type="Gene3D" id="3.40.50.300">
    <property type="entry name" value="P-loop containing nucleotide triphosphate hydrolases"/>
    <property type="match status" value="1"/>
</dbReference>
<evidence type="ECO:0000256" key="3">
    <source>
        <dbReference type="SAM" id="MobiDB-lite"/>
    </source>
</evidence>
<keyword evidence="6" id="KW-1185">Reference proteome</keyword>
<dbReference type="InterPro" id="IPR022812">
    <property type="entry name" value="Dynamin"/>
</dbReference>
<feature type="domain" description="Dynamin GTPase" evidence="4">
    <location>
        <begin position="124"/>
        <end position="421"/>
    </location>
</feature>
<proteinExistence type="predicted"/>
<comment type="caution">
    <text evidence="5">The sequence shown here is derived from an EMBL/GenBank/DDBJ whole genome shotgun (WGS) entry which is preliminary data.</text>
</comment>
<dbReference type="RefSeq" id="XP_066717584.1">
    <property type="nucleotide sequence ID" value="XM_066858315.1"/>
</dbReference>
<feature type="compositionally biased region" description="Polar residues" evidence="3">
    <location>
        <begin position="60"/>
        <end position="72"/>
    </location>
</feature>
<gene>
    <name evidence="5" type="ORF">PG994_006906</name>
</gene>
<evidence type="ECO:0000313" key="6">
    <source>
        <dbReference type="Proteomes" id="UP001480595"/>
    </source>
</evidence>
<dbReference type="Proteomes" id="UP001480595">
    <property type="component" value="Unassembled WGS sequence"/>
</dbReference>
<evidence type="ECO:0000256" key="2">
    <source>
        <dbReference type="ARBA" id="ARBA00023134"/>
    </source>
</evidence>